<organism evidence="2 3">
    <name type="scientific">Cloeon dipterum</name>
    <dbReference type="NCBI Taxonomy" id="197152"/>
    <lineage>
        <taxon>Eukaryota</taxon>
        <taxon>Metazoa</taxon>
        <taxon>Ecdysozoa</taxon>
        <taxon>Arthropoda</taxon>
        <taxon>Hexapoda</taxon>
        <taxon>Insecta</taxon>
        <taxon>Pterygota</taxon>
        <taxon>Palaeoptera</taxon>
        <taxon>Ephemeroptera</taxon>
        <taxon>Pisciforma</taxon>
        <taxon>Baetidae</taxon>
        <taxon>Cloeon</taxon>
    </lineage>
</organism>
<evidence type="ECO:0000313" key="3">
    <source>
        <dbReference type="Proteomes" id="UP000494165"/>
    </source>
</evidence>
<keyword evidence="3" id="KW-1185">Reference proteome</keyword>
<evidence type="ECO:0000256" key="1">
    <source>
        <dbReference type="SAM" id="SignalP"/>
    </source>
</evidence>
<gene>
    <name evidence="2" type="ORF">CLODIP_2_CD00907</name>
</gene>
<feature type="signal peptide" evidence="1">
    <location>
        <begin position="1"/>
        <end position="16"/>
    </location>
</feature>
<evidence type="ECO:0000313" key="2">
    <source>
        <dbReference type="EMBL" id="CAB3368782.1"/>
    </source>
</evidence>
<reference evidence="2 3" key="1">
    <citation type="submission" date="2020-04" db="EMBL/GenBank/DDBJ databases">
        <authorList>
            <person name="Alioto T."/>
            <person name="Alioto T."/>
            <person name="Gomez Garrido J."/>
        </authorList>
    </citation>
    <scope>NUCLEOTIDE SEQUENCE [LARGE SCALE GENOMIC DNA]</scope>
</reference>
<proteinExistence type="predicted"/>
<name>A0A8S1CKH1_9INSE</name>
<dbReference type="AlphaFoldDB" id="A0A8S1CKH1"/>
<sequence>MKTALVIVCIVAMAGAAAPRDKRGYAVAAAPAVYQAAPALYHAPAPAVYHAPAPAVYHAPVAYHPAPAVAVAAPAYHAPLAYHAPAMAYPVGYTGYSGYTLHRR</sequence>
<accession>A0A8S1CKH1</accession>
<dbReference type="EMBL" id="CADEPI010000039">
    <property type="protein sequence ID" value="CAB3368782.1"/>
    <property type="molecule type" value="Genomic_DNA"/>
</dbReference>
<comment type="caution">
    <text evidence="2">The sequence shown here is derived from an EMBL/GenBank/DDBJ whole genome shotgun (WGS) entry which is preliminary data.</text>
</comment>
<protein>
    <submittedName>
        <fullName evidence="2">Uncharacterized protein</fullName>
    </submittedName>
</protein>
<feature type="chain" id="PRO_5035846121" evidence="1">
    <location>
        <begin position="17"/>
        <end position="104"/>
    </location>
</feature>
<dbReference type="Proteomes" id="UP000494165">
    <property type="component" value="Unassembled WGS sequence"/>
</dbReference>
<keyword evidence="1" id="KW-0732">Signal</keyword>